<organism evidence="2 3">
    <name type="scientific">Allacma fusca</name>
    <dbReference type="NCBI Taxonomy" id="39272"/>
    <lineage>
        <taxon>Eukaryota</taxon>
        <taxon>Metazoa</taxon>
        <taxon>Ecdysozoa</taxon>
        <taxon>Arthropoda</taxon>
        <taxon>Hexapoda</taxon>
        <taxon>Collembola</taxon>
        <taxon>Symphypleona</taxon>
        <taxon>Sminthuridae</taxon>
        <taxon>Allacma</taxon>
    </lineage>
</organism>
<evidence type="ECO:0000256" key="1">
    <source>
        <dbReference type="SAM" id="MobiDB-lite"/>
    </source>
</evidence>
<reference evidence="2" key="1">
    <citation type="submission" date="2021-06" db="EMBL/GenBank/DDBJ databases">
        <authorList>
            <person name="Hodson N. C."/>
            <person name="Mongue J. A."/>
            <person name="Jaron S. K."/>
        </authorList>
    </citation>
    <scope>NUCLEOTIDE SEQUENCE</scope>
</reference>
<sequence>MATSNTQQGTNQIPQKNVIQLVSLQTVSELTQGHRQQVEGAIFQLGECLVSEINKCVSSLKETVHSSHVVDSAQGVPVETFMSEIQRLDHKLDSVQSEITSMRSLLCNVHDDVRRYITPMNEGSTPGEWRNSDSAIADQHSQILIEPFVSVQHDGEEHQLRLSKVTRDALLGCRVLREVVRRILLHFHSISDLRKFTLTGHTCDAKEGTKDPKEQLPPLHVKFSQAVVLRLFPVNDKLQQITNDDGTTAYDEKIQNLKTDTRKAITSILEYYSSNYDSEGRRIRKFGQKRKPTQEEDRVISPASIEG</sequence>
<dbReference type="EMBL" id="CAJVCH010193462">
    <property type="protein sequence ID" value="CAG7730390.1"/>
    <property type="molecule type" value="Genomic_DNA"/>
</dbReference>
<evidence type="ECO:0000313" key="2">
    <source>
        <dbReference type="EMBL" id="CAG7730390.1"/>
    </source>
</evidence>
<feature type="region of interest" description="Disordered" evidence="1">
    <location>
        <begin position="286"/>
        <end position="307"/>
    </location>
</feature>
<comment type="caution">
    <text evidence="2">The sequence shown here is derived from an EMBL/GenBank/DDBJ whole genome shotgun (WGS) entry which is preliminary data.</text>
</comment>
<protein>
    <submittedName>
        <fullName evidence="2">Uncharacterized protein</fullName>
    </submittedName>
</protein>
<keyword evidence="3" id="KW-1185">Reference proteome</keyword>
<dbReference type="Proteomes" id="UP000708208">
    <property type="component" value="Unassembled WGS sequence"/>
</dbReference>
<accession>A0A8J2KQU1</accession>
<gene>
    <name evidence="2" type="ORF">AFUS01_LOCUS19038</name>
</gene>
<evidence type="ECO:0000313" key="3">
    <source>
        <dbReference type="Proteomes" id="UP000708208"/>
    </source>
</evidence>
<proteinExistence type="predicted"/>
<name>A0A8J2KQU1_9HEXA</name>
<dbReference type="AlphaFoldDB" id="A0A8J2KQU1"/>